<dbReference type="PROSITE" id="PS51257">
    <property type="entry name" value="PROKAR_LIPOPROTEIN"/>
    <property type="match status" value="1"/>
</dbReference>
<accession>A0A1Y4DE87</accession>
<organism evidence="2 3">
    <name type="scientific">Candidatus Avelusimicrobium gallicola</name>
    <dbReference type="NCBI Taxonomy" id="2562704"/>
    <lineage>
        <taxon>Bacteria</taxon>
        <taxon>Pseudomonadati</taxon>
        <taxon>Elusimicrobiota</taxon>
        <taxon>Elusimicrobia</taxon>
        <taxon>Elusimicrobiales</taxon>
        <taxon>Elusimicrobiaceae</taxon>
        <taxon>Candidatus Avelusimicrobium</taxon>
    </lineage>
</organism>
<dbReference type="AlphaFoldDB" id="A0A1Y4DE87"/>
<evidence type="ECO:0000313" key="2">
    <source>
        <dbReference type="EMBL" id="OUO57443.1"/>
    </source>
</evidence>
<name>A0A1Y4DE87_9BACT</name>
<dbReference type="InterPro" id="IPR025294">
    <property type="entry name" value="DUF4156"/>
</dbReference>
<dbReference type="Proteomes" id="UP000196368">
    <property type="component" value="Unassembled WGS sequence"/>
</dbReference>
<evidence type="ECO:0000256" key="1">
    <source>
        <dbReference type="SAM" id="SignalP"/>
    </source>
</evidence>
<reference evidence="3" key="1">
    <citation type="submission" date="2017-04" db="EMBL/GenBank/DDBJ databases">
        <title>Function of individual gut microbiota members based on whole genome sequencing of pure cultures obtained from chicken caecum.</title>
        <authorList>
            <person name="Medvecky M."/>
            <person name="Cejkova D."/>
            <person name="Polansky O."/>
            <person name="Karasova D."/>
            <person name="Kubasova T."/>
            <person name="Cizek A."/>
            <person name="Rychlik I."/>
        </authorList>
    </citation>
    <scope>NUCLEOTIDE SEQUENCE [LARGE SCALE GENOMIC DNA]</scope>
    <source>
        <strain evidence="3">An273</strain>
    </source>
</reference>
<feature type="chain" id="PRO_5011011941" description="DUF4156 domain-containing protein" evidence="1">
    <location>
        <begin position="26"/>
        <end position="131"/>
    </location>
</feature>
<sequence length="131" mass="14210">MNKHKLWILLAALCGVSGCAVWQQAQGPVVPANGMDVDGVTLVEVQPAAACVFKGAVMGDTNPDVSGIPESLLHLNNTIRQGLVSSAKQMGGNTVWVRTQSWQNPDMDTDYFQPFYINNVRYGALVYQCPN</sequence>
<keyword evidence="1" id="KW-0732">Signal</keyword>
<evidence type="ECO:0000313" key="3">
    <source>
        <dbReference type="Proteomes" id="UP000196368"/>
    </source>
</evidence>
<comment type="caution">
    <text evidence="2">The sequence shown here is derived from an EMBL/GenBank/DDBJ whole genome shotgun (WGS) entry which is preliminary data.</text>
</comment>
<evidence type="ECO:0008006" key="4">
    <source>
        <dbReference type="Google" id="ProtNLM"/>
    </source>
</evidence>
<dbReference type="Pfam" id="PF13698">
    <property type="entry name" value="DUF4156"/>
    <property type="match status" value="1"/>
</dbReference>
<protein>
    <recommendedName>
        <fullName evidence="4">DUF4156 domain-containing protein</fullName>
    </recommendedName>
</protein>
<gene>
    <name evidence="2" type="ORF">B5F75_01335</name>
</gene>
<dbReference type="EMBL" id="NFJD01000001">
    <property type="protein sequence ID" value="OUO57443.1"/>
    <property type="molecule type" value="Genomic_DNA"/>
</dbReference>
<dbReference type="RefSeq" id="WP_087286768.1">
    <property type="nucleotide sequence ID" value="NZ_NFJD01000001.1"/>
</dbReference>
<proteinExistence type="predicted"/>
<keyword evidence="3" id="KW-1185">Reference proteome</keyword>
<feature type="signal peptide" evidence="1">
    <location>
        <begin position="1"/>
        <end position="25"/>
    </location>
</feature>